<evidence type="ECO:0000313" key="2">
    <source>
        <dbReference type="EMBL" id="KDQ60264.1"/>
    </source>
</evidence>
<proteinExistence type="predicted"/>
<feature type="region of interest" description="Disordered" evidence="1">
    <location>
        <begin position="199"/>
        <end position="223"/>
    </location>
</feature>
<feature type="compositionally biased region" description="Polar residues" evidence="1">
    <location>
        <begin position="24"/>
        <end position="44"/>
    </location>
</feature>
<dbReference type="HOGENOM" id="CLU_1240303_0_0_1"/>
<organism evidence="2 3">
    <name type="scientific">Jaapia argillacea MUCL 33604</name>
    <dbReference type="NCBI Taxonomy" id="933084"/>
    <lineage>
        <taxon>Eukaryota</taxon>
        <taxon>Fungi</taxon>
        <taxon>Dikarya</taxon>
        <taxon>Basidiomycota</taxon>
        <taxon>Agaricomycotina</taxon>
        <taxon>Agaricomycetes</taxon>
        <taxon>Agaricomycetidae</taxon>
        <taxon>Jaapiales</taxon>
        <taxon>Jaapiaceae</taxon>
        <taxon>Jaapia</taxon>
    </lineage>
</organism>
<sequence length="223" mass="24209">MIMIKIAVPLREQTHKPTVAAASISPSTHYPRLSANSHRSSHPTSNPPHPQLPRCLSADRVIAHDGIRGDAATYHLREIGAHTKALIGEASRRFASLSLGILENVIKTFDNSHNDREIDPSQGVAEYHSVNDDDFFLDSPRSSLTTISYPPSPTPSSLYLDTEGDTTSLVSVNPSPDLVRIGGSEQSLDYCVACQRSFDSTSSIQSGSSRSSDRKRMPTTPAK</sequence>
<dbReference type="AlphaFoldDB" id="A0A067PZW3"/>
<feature type="compositionally biased region" description="Low complexity" evidence="1">
    <location>
        <begin position="199"/>
        <end position="210"/>
    </location>
</feature>
<gene>
    <name evidence="2" type="ORF">JAAARDRAFT_46032</name>
</gene>
<reference evidence="3" key="1">
    <citation type="journal article" date="2014" name="Proc. Natl. Acad. Sci. U.S.A.">
        <title>Extensive sampling of basidiomycete genomes demonstrates inadequacy of the white-rot/brown-rot paradigm for wood decay fungi.</title>
        <authorList>
            <person name="Riley R."/>
            <person name="Salamov A.A."/>
            <person name="Brown D.W."/>
            <person name="Nagy L.G."/>
            <person name="Floudas D."/>
            <person name="Held B.W."/>
            <person name="Levasseur A."/>
            <person name="Lombard V."/>
            <person name="Morin E."/>
            <person name="Otillar R."/>
            <person name="Lindquist E.A."/>
            <person name="Sun H."/>
            <person name="LaButti K.M."/>
            <person name="Schmutz J."/>
            <person name="Jabbour D."/>
            <person name="Luo H."/>
            <person name="Baker S.E."/>
            <person name="Pisabarro A.G."/>
            <person name="Walton J.D."/>
            <person name="Blanchette R.A."/>
            <person name="Henrissat B."/>
            <person name="Martin F."/>
            <person name="Cullen D."/>
            <person name="Hibbett D.S."/>
            <person name="Grigoriev I.V."/>
        </authorList>
    </citation>
    <scope>NUCLEOTIDE SEQUENCE [LARGE SCALE GENOMIC DNA]</scope>
    <source>
        <strain evidence="3">MUCL 33604</strain>
    </source>
</reference>
<keyword evidence="3" id="KW-1185">Reference proteome</keyword>
<evidence type="ECO:0000256" key="1">
    <source>
        <dbReference type="SAM" id="MobiDB-lite"/>
    </source>
</evidence>
<dbReference type="EMBL" id="KL197714">
    <property type="protein sequence ID" value="KDQ60264.1"/>
    <property type="molecule type" value="Genomic_DNA"/>
</dbReference>
<protein>
    <submittedName>
        <fullName evidence="2">Uncharacterized protein</fullName>
    </submittedName>
</protein>
<feature type="region of interest" description="Disordered" evidence="1">
    <location>
        <begin position="15"/>
        <end position="53"/>
    </location>
</feature>
<accession>A0A067PZW3</accession>
<evidence type="ECO:0000313" key="3">
    <source>
        <dbReference type="Proteomes" id="UP000027265"/>
    </source>
</evidence>
<dbReference type="Proteomes" id="UP000027265">
    <property type="component" value="Unassembled WGS sequence"/>
</dbReference>
<dbReference type="InParanoid" id="A0A067PZW3"/>
<name>A0A067PZW3_9AGAM</name>